<protein>
    <recommendedName>
        <fullName evidence="7">Apple domain-containing protein</fullName>
    </recommendedName>
</protein>
<organism evidence="8 9">
    <name type="scientific">Venustampulla echinocandica</name>
    <dbReference type="NCBI Taxonomy" id="2656787"/>
    <lineage>
        <taxon>Eukaryota</taxon>
        <taxon>Fungi</taxon>
        <taxon>Dikarya</taxon>
        <taxon>Ascomycota</taxon>
        <taxon>Pezizomycotina</taxon>
        <taxon>Leotiomycetes</taxon>
        <taxon>Helotiales</taxon>
        <taxon>Pleuroascaceae</taxon>
        <taxon>Venustampulla</taxon>
    </lineage>
</organism>
<dbReference type="PANTHER" id="PTHR23033">
    <property type="entry name" value="BETA1,3-GALACTOSYLTRANSFERASE"/>
    <property type="match status" value="1"/>
</dbReference>
<dbReference type="Gene3D" id="3.50.4.10">
    <property type="entry name" value="Hepatocyte Growth Factor"/>
    <property type="match status" value="1"/>
</dbReference>
<dbReference type="InterPro" id="IPR003609">
    <property type="entry name" value="Pan_app"/>
</dbReference>
<dbReference type="RefSeq" id="XP_031871768.1">
    <property type="nucleotide sequence ID" value="XM_032012075.1"/>
</dbReference>
<evidence type="ECO:0000256" key="4">
    <source>
        <dbReference type="ARBA" id="ARBA00022968"/>
    </source>
</evidence>
<dbReference type="EMBL" id="NPIC01000002">
    <property type="protein sequence ID" value="RDL39112.1"/>
    <property type="molecule type" value="Genomic_DNA"/>
</dbReference>
<keyword evidence="9" id="KW-1185">Reference proteome</keyword>
<name>A0A370TUA3_9HELO</name>
<proteinExistence type="inferred from homology"/>
<dbReference type="AlphaFoldDB" id="A0A370TUA3"/>
<dbReference type="Gene3D" id="3.90.550.50">
    <property type="match status" value="1"/>
</dbReference>
<gene>
    <name evidence="8" type="ORF">BP5553_03452</name>
</gene>
<evidence type="ECO:0000313" key="8">
    <source>
        <dbReference type="EMBL" id="RDL39112.1"/>
    </source>
</evidence>
<keyword evidence="3" id="KW-0812">Transmembrane</keyword>
<dbReference type="Proteomes" id="UP000254866">
    <property type="component" value="Unassembled WGS sequence"/>
</dbReference>
<evidence type="ECO:0000256" key="6">
    <source>
        <dbReference type="ARBA" id="ARBA00023136"/>
    </source>
</evidence>
<comment type="similarity">
    <text evidence="2">Belongs to the glycosyltransferase 31 family. Beta3-Gal-T subfamily.</text>
</comment>
<evidence type="ECO:0000256" key="1">
    <source>
        <dbReference type="ARBA" id="ARBA00004606"/>
    </source>
</evidence>
<comment type="subcellular location">
    <subcellularLocation>
        <location evidence="1">Membrane</location>
        <topology evidence="1">Single-pass type II membrane protein</topology>
    </subcellularLocation>
</comment>
<evidence type="ECO:0000256" key="3">
    <source>
        <dbReference type="ARBA" id="ARBA00022692"/>
    </source>
</evidence>
<evidence type="ECO:0000259" key="7">
    <source>
        <dbReference type="Pfam" id="PF00024"/>
    </source>
</evidence>
<keyword evidence="6" id="KW-0472">Membrane</keyword>
<reference evidence="8 9" key="1">
    <citation type="journal article" date="2018" name="IMA Fungus">
        <title>IMA Genome-F 9: Draft genome sequence of Annulohypoxylon stygium, Aspergillus mulundensis, Berkeleyomyces basicola (syn. Thielaviopsis basicola), Ceratocystis smalleyi, two Cercospora beticola strains, Coleophoma cylindrospora, Fusarium fracticaudum, Phialophora cf. hyalina, and Morchella septimelata.</title>
        <authorList>
            <person name="Wingfield B.D."/>
            <person name="Bills G.F."/>
            <person name="Dong Y."/>
            <person name="Huang W."/>
            <person name="Nel W.J."/>
            <person name="Swalarsk-Parry B.S."/>
            <person name="Vaghefi N."/>
            <person name="Wilken P.M."/>
            <person name="An Z."/>
            <person name="de Beer Z.W."/>
            <person name="De Vos L."/>
            <person name="Chen L."/>
            <person name="Duong T.A."/>
            <person name="Gao Y."/>
            <person name="Hammerbacher A."/>
            <person name="Kikkert J.R."/>
            <person name="Li Y."/>
            <person name="Li H."/>
            <person name="Li K."/>
            <person name="Li Q."/>
            <person name="Liu X."/>
            <person name="Ma X."/>
            <person name="Naidoo K."/>
            <person name="Pethybridge S.J."/>
            <person name="Sun J."/>
            <person name="Steenkamp E.T."/>
            <person name="van der Nest M.A."/>
            <person name="van Wyk S."/>
            <person name="Wingfield M.J."/>
            <person name="Xiong C."/>
            <person name="Yue Q."/>
            <person name="Zhang X."/>
        </authorList>
    </citation>
    <scope>NUCLEOTIDE SEQUENCE [LARGE SCALE GENOMIC DNA]</scope>
    <source>
        <strain evidence="8 9">BP 5553</strain>
    </source>
</reference>
<accession>A0A370TUA3</accession>
<comment type="caution">
    <text evidence="8">The sequence shown here is derived from an EMBL/GenBank/DDBJ whole genome shotgun (WGS) entry which is preliminary data.</text>
</comment>
<evidence type="ECO:0000256" key="5">
    <source>
        <dbReference type="ARBA" id="ARBA00022989"/>
    </source>
</evidence>
<dbReference type="OrthoDB" id="414175at2759"/>
<dbReference type="GeneID" id="43596301"/>
<dbReference type="Pfam" id="PF00024">
    <property type="entry name" value="PAN_1"/>
    <property type="match status" value="1"/>
</dbReference>
<dbReference type="STRING" id="2656787.A0A370TUA3"/>
<dbReference type="PANTHER" id="PTHR23033:SF40">
    <property type="entry name" value="APPLE DOMAIN-CONTAINING PROTEIN"/>
    <property type="match status" value="1"/>
</dbReference>
<evidence type="ECO:0000256" key="2">
    <source>
        <dbReference type="ARBA" id="ARBA00006462"/>
    </source>
</evidence>
<dbReference type="InterPro" id="IPR026050">
    <property type="entry name" value="C1GALT1/C1GALT1_chp1"/>
</dbReference>
<keyword evidence="4" id="KW-0735">Signal-anchor</keyword>
<dbReference type="GO" id="GO:0016020">
    <property type="term" value="C:membrane"/>
    <property type="evidence" value="ECO:0007669"/>
    <property type="project" value="UniProtKB-SubCell"/>
</dbReference>
<sequence length="432" mass="48314">MLLRLSRHRLRSRILLFLALSFLSWILLPYDNGLVLLVRWHFGHVSHALAASDAWMRKPPAFPLGTADVGLIVKTGFSTQERLVARLETLGKARDRSNVVLVGDYATGQRTHFKHNGAEMPVYNALAYMVDSGSLASRPNALRLQHYRNLTNAISGGETDLARYISSLEIGYKVMPDKKWYVLSDDDSYPLDASLEVILGNLNPLRPYYIGNAIGNYQARFAHGGSAVVFSQAALYRIFVRNTGVVSRAHLESLDSNRGDKLIATTAMKSGIYLEERYSRYFNGEPPRLTRIRPDRFCAPVTSFHNLSPSQMHDVGKVFKSAAKAISWVDIWKIYTAPNFENFLETPTRSDWDHVGVLDDGTMNTTSTPDVATKEACLNICLRHDSTCLAWTWEAGSKACYTKPWLIVGSSSKGKFSGINAKRAMALSRKCR</sequence>
<feature type="domain" description="Apple" evidence="7">
    <location>
        <begin position="365"/>
        <end position="405"/>
    </location>
</feature>
<evidence type="ECO:0000313" key="9">
    <source>
        <dbReference type="Proteomes" id="UP000254866"/>
    </source>
</evidence>
<keyword evidence="5" id="KW-1133">Transmembrane helix</keyword>